<accession>A0A165GN17</accession>
<dbReference type="AlphaFoldDB" id="A0A165GN17"/>
<feature type="domain" description="DUF302" evidence="1">
    <location>
        <begin position="89"/>
        <end position="138"/>
    </location>
</feature>
<dbReference type="InterPro" id="IPR005180">
    <property type="entry name" value="DUF302"/>
</dbReference>
<dbReference type="CDD" id="cd14797">
    <property type="entry name" value="DUF302"/>
    <property type="match status" value="1"/>
</dbReference>
<reference evidence="2 3" key="1">
    <citation type="journal article" date="2016" name="Mol. Biol. Evol.">
        <title>Comparative Genomics of Early-Diverging Mushroom-Forming Fungi Provides Insights into the Origins of Lignocellulose Decay Capabilities.</title>
        <authorList>
            <person name="Nagy L.G."/>
            <person name="Riley R."/>
            <person name="Tritt A."/>
            <person name="Adam C."/>
            <person name="Daum C."/>
            <person name="Floudas D."/>
            <person name="Sun H."/>
            <person name="Yadav J.S."/>
            <person name="Pangilinan J."/>
            <person name="Larsson K.H."/>
            <person name="Matsuura K."/>
            <person name="Barry K."/>
            <person name="Labutti K."/>
            <person name="Kuo R."/>
            <person name="Ohm R.A."/>
            <person name="Bhattacharya S.S."/>
            <person name="Shirouzu T."/>
            <person name="Yoshinaga Y."/>
            <person name="Martin F.M."/>
            <person name="Grigoriev I.V."/>
            <person name="Hibbett D.S."/>
        </authorList>
    </citation>
    <scope>NUCLEOTIDE SEQUENCE [LARGE SCALE GENOMIC DNA]</scope>
    <source>
        <strain evidence="2 3">93-53</strain>
    </source>
</reference>
<gene>
    <name evidence="2" type="ORF">LAESUDRAFT_694245</name>
</gene>
<dbReference type="Pfam" id="PF03625">
    <property type="entry name" value="DUF302"/>
    <property type="match status" value="1"/>
</dbReference>
<evidence type="ECO:0000313" key="3">
    <source>
        <dbReference type="Proteomes" id="UP000076871"/>
    </source>
</evidence>
<evidence type="ECO:0000313" key="2">
    <source>
        <dbReference type="EMBL" id="KZT10574.1"/>
    </source>
</evidence>
<sequence length="175" mass="19731">MSKSVEMFTAKRIVFETSVPVDEVVARLDKELNSDKTGPHLLEFLEEVKTREQLEQGIQKLSEGGDFVLFGKLPLHQGQKSYFGTTDSPKIYEYTLGNPVLAQPMLQLEPYAALHIPPRMVVLEKTDRSGTEIVYMQPSFVFAAPRNGKVDEKMRAMAEDIDDKMEKLVVRVIGA</sequence>
<dbReference type="Proteomes" id="UP000076871">
    <property type="component" value="Unassembled WGS sequence"/>
</dbReference>
<dbReference type="SUPFAM" id="SSF103247">
    <property type="entry name" value="TT1751-like"/>
    <property type="match status" value="1"/>
</dbReference>
<proteinExistence type="predicted"/>
<dbReference type="OrthoDB" id="5190258at2759"/>
<name>A0A165GN17_9APHY</name>
<dbReference type="RefSeq" id="XP_040768314.1">
    <property type="nucleotide sequence ID" value="XM_040906188.1"/>
</dbReference>
<dbReference type="EMBL" id="KV427609">
    <property type="protein sequence ID" value="KZT10574.1"/>
    <property type="molecule type" value="Genomic_DNA"/>
</dbReference>
<dbReference type="InParanoid" id="A0A165GN17"/>
<organism evidence="2 3">
    <name type="scientific">Laetiporus sulphureus 93-53</name>
    <dbReference type="NCBI Taxonomy" id="1314785"/>
    <lineage>
        <taxon>Eukaryota</taxon>
        <taxon>Fungi</taxon>
        <taxon>Dikarya</taxon>
        <taxon>Basidiomycota</taxon>
        <taxon>Agaricomycotina</taxon>
        <taxon>Agaricomycetes</taxon>
        <taxon>Polyporales</taxon>
        <taxon>Laetiporus</taxon>
    </lineage>
</organism>
<dbReference type="GeneID" id="63823217"/>
<dbReference type="Gene3D" id="3.30.310.70">
    <property type="entry name" value="TT1751-like domain"/>
    <property type="match status" value="1"/>
</dbReference>
<dbReference type="InterPro" id="IPR035923">
    <property type="entry name" value="TT1751-like_sf"/>
</dbReference>
<evidence type="ECO:0000259" key="1">
    <source>
        <dbReference type="Pfam" id="PF03625"/>
    </source>
</evidence>
<keyword evidence="3" id="KW-1185">Reference proteome</keyword>
<protein>
    <recommendedName>
        <fullName evidence="1">DUF302 domain-containing protein</fullName>
    </recommendedName>
</protein>